<dbReference type="InterPro" id="IPR008979">
    <property type="entry name" value="Galactose-bd-like_sf"/>
</dbReference>
<comment type="caution">
    <text evidence="3">The sequence shown here is derived from an EMBL/GenBank/DDBJ whole genome shotgun (WGS) entry which is preliminary data.</text>
</comment>
<dbReference type="InterPro" id="IPR000421">
    <property type="entry name" value="FA58C"/>
</dbReference>
<proteinExistence type="predicted"/>
<dbReference type="AlphaFoldDB" id="A0AAW1L6D0"/>
<accession>A0AAW1L6D0</accession>
<sequence>MTTSVGMKAIGGSSASLTTAVEAVATSAATLLLLLLLLTTAPAIAVELGQCGNPLGMESGGIKDSAIIASSAYDSGSVGPQHGRLRNDKNGGAWCPRHMVSRDAKEYLEINLEELHVITGGRTQGRFGNGQGQEYAEEYMIDYWRPSFSKWVRWKNRNGKEVGK</sequence>
<dbReference type="Gene3D" id="2.60.120.260">
    <property type="entry name" value="Galactose-binding domain-like"/>
    <property type="match status" value="1"/>
</dbReference>
<gene>
    <name evidence="3" type="ORF">QE152_g16016</name>
</gene>
<feature type="signal peptide" evidence="1">
    <location>
        <begin position="1"/>
        <end position="45"/>
    </location>
</feature>
<evidence type="ECO:0000313" key="3">
    <source>
        <dbReference type="EMBL" id="KAK9729232.1"/>
    </source>
</evidence>
<dbReference type="Pfam" id="PF00754">
    <property type="entry name" value="F5_F8_type_C"/>
    <property type="match status" value="1"/>
</dbReference>
<evidence type="ECO:0000256" key="1">
    <source>
        <dbReference type="SAM" id="SignalP"/>
    </source>
</evidence>
<evidence type="ECO:0000259" key="2">
    <source>
        <dbReference type="PROSITE" id="PS50022"/>
    </source>
</evidence>
<feature type="domain" description="F5/8 type C" evidence="2">
    <location>
        <begin position="51"/>
        <end position="164"/>
    </location>
</feature>
<reference evidence="3 4" key="1">
    <citation type="journal article" date="2024" name="BMC Genomics">
        <title>De novo assembly and annotation of Popillia japonica's genome with initial clues to its potential as an invasive pest.</title>
        <authorList>
            <person name="Cucini C."/>
            <person name="Boschi S."/>
            <person name="Funari R."/>
            <person name="Cardaioli E."/>
            <person name="Iannotti N."/>
            <person name="Marturano G."/>
            <person name="Paoli F."/>
            <person name="Bruttini M."/>
            <person name="Carapelli A."/>
            <person name="Frati F."/>
            <person name="Nardi F."/>
        </authorList>
    </citation>
    <scope>NUCLEOTIDE SEQUENCE [LARGE SCALE GENOMIC DNA]</scope>
    <source>
        <strain evidence="3">DMR45628</strain>
    </source>
</reference>
<dbReference type="PROSITE" id="PS50022">
    <property type="entry name" value="FA58C_3"/>
    <property type="match status" value="1"/>
</dbReference>
<name>A0AAW1L6D0_POPJA</name>
<keyword evidence="4" id="KW-1185">Reference proteome</keyword>
<dbReference type="PANTHER" id="PTHR24543">
    <property type="entry name" value="MULTICOPPER OXIDASE-RELATED"/>
    <property type="match status" value="1"/>
</dbReference>
<dbReference type="SUPFAM" id="SSF49785">
    <property type="entry name" value="Galactose-binding domain-like"/>
    <property type="match status" value="1"/>
</dbReference>
<evidence type="ECO:0000313" key="4">
    <source>
        <dbReference type="Proteomes" id="UP001458880"/>
    </source>
</evidence>
<dbReference type="PANTHER" id="PTHR24543:SF291">
    <property type="entry name" value="SMOKE ALARM, ISOFORM D"/>
    <property type="match status" value="1"/>
</dbReference>
<organism evidence="3 4">
    <name type="scientific">Popillia japonica</name>
    <name type="common">Japanese beetle</name>
    <dbReference type="NCBI Taxonomy" id="7064"/>
    <lineage>
        <taxon>Eukaryota</taxon>
        <taxon>Metazoa</taxon>
        <taxon>Ecdysozoa</taxon>
        <taxon>Arthropoda</taxon>
        <taxon>Hexapoda</taxon>
        <taxon>Insecta</taxon>
        <taxon>Pterygota</taxon>
        <taxon>Neoptera</taxon>
        <taxon>Endopterygota</taxon>
        <taxon>Coleoptera</taxon>
        <taxon>Polyphaga</taxon>
        <taxon>Scarabaeiformia</taxon>
        <taxon>Scarabaeidae</taxon>
        <taxon>Rutelinae</taxon>
        <taxon>Popillia</taxon>
    </lineage>
</organism>
<dbReference type="Proteomes" id="UP001458880">
    <property type="component" value="Unassembled WGS sequence"/>
</dbReference>
<dbReference type="EMBL" id="JASPKY010000162">
    <property type="protein sequence ID" value="KAK9729232.1"/>
    <property type="molecule type" value="Genomic_DNA"/>
</dbReference>
<protein>
    <submittedName>
        <fullName evidence="3">F5/8 type C domain</fullName>
    </submittedName>
</protein>
<feature type="chain" id="PRO_5043441415" evidence="1">
    <location>
        <begin position="46"/>
        <end position="164"/>
    </location>
</feature>
<keyword evidence="1" id="KW-0732">Signal</keyword>